<keyword evidence="2" id="KW-0805">Transcription regulation</keyword>
<dbReference type="GO" id="GO:0005634">
    <property type="term" value="C:nucleus"/>
    <property type="evidence" value="ECO:0007669"/>
    <property type="project" value="UniProtKB-SubCell"/>
</dbReference>
<evidence type="ECO:0008006" key="8">
    <source>
        <dbReference type="Google" id="ProtNLM"/>
    </source>
</evidence>
<dbReference type="InterPro" id="IPR015300">
    <property type="entry name" value="DNA-bd_pseudobarrel_sf"/>
</dbReference>
<dbReference type="Gramene" id="ONIVA05G05380.1">
    <property type="protein sequence ID" value="ONIVA05G05380.1"/>
    <property type="gene ID" value="ONIVA05G05380"/>
</dbReference>
<dbReference type="OMA" id="LATRWWS"/>
<dbReference type="EnsemblPlants" id="ONIVA05G05380.1">
    <property type="protein sequence ID" value="ONIVA05G05380.1"/>
    <property type="gene ID" value="ONIVA05G05380"/>
</dbReference>
<protein>
    <recommendedName>
        <fullName evidence="8">TF-B3 domain-containing protein</fullName>
    </recommendedName>
</protein>
<sequence length="318" mass="34781">MHGSNRWRREQVGLATRWWPRSGSPGESSTAAGAAVWMRRLPCIGGGGDSSAMAGMAVWMRWLCCIGGGGDSSGSEGNGLDATAALHRREAGDGWMPMKLMKFKDKRATLTTGWNALVGANLFEQADVCVFLFTEVPILPKLIAPLAGITATNLNLLLEIKLRPTRFKYLLYESCTRYKQQWLKQLMHTAYNSPHQMVEKMPESSGWLRRRMGRGGGGDVDAPATADAAGGDGDVYAAALKPRRPWRGRCDGCSAASMRQRLRRPRYDSGRRVCDAQPRRLDATEAKACVMRGRGGHDATVAGDEVEGRRREQAIAIG</sequence>
<accession>A0A0E0HA84</accession>
<keyword evidence="3" id="KW-0238">DNA-binding</keyword>
<evidence type="ECO:0000256" key="2">
    <source>
        <dbReference type="ARBA" id="ARBA00023015"/>
    </source>
</evidence>
<organism evidence="6">
    <name type="scientific">Oryza nivara</name>
    <name type="common">Indian wild rice</name>
    <name type="synonym">Oryza sativa f. spontanea</name>
    <dbReference type="NCBI Taxonomy" id="4536"/>
    <lineage>
        <taxon>Eukaryota</taxon>
        <taxon>Viridiplantae</taxon>
        <taxon>Streptophyta</taxon>
        <taxon>Embryophyta</taxon>
        <taxon>Tracheophyta</taxon>
        <taxon>Spermatophyta</taxon>
        <taxon>Magnoliopsida</taxon>
        <taxon>Liliopsida</taxon>
        <taxon>Poales</taxon>
        <taxon>Poaceae</taxon>
        <taxon>BOP clade</taxon>
        <taxon>Oryzoideae</taxon>
        <taxon>Oryzeae</taxon>
        <taxon>Oryzinae</taxon>
        <taxon>Oryza</taxon>
    </lineage>
</organism>
<evidence type="ECO:0000256" key="1">
    <source>
        <dbReference type="ARBA" id="ARBA00004123"/>
    </source>
</evidence>
<evidence type="ECO:0000256" key="3">
    <source>
        <dbReference type="ARBA" id="ARBA00023125"/>
    </source>
</evidence>
<name>A0A0E0HA84_ORYNI</name>
<evidence type="ECO:0000313" key="6">
    <source>
        <dbReference type="EnsemblPlants" id="ONIVA05G05380.1"/>
    </source>
</evidence>
<proteinExistence type="predicted"/>
<dbReference type="Proteomes" id="UP000006591">
    <property type="component" value="Chromosome 5"/>
</dbReference>
<keyword evidence="7" id="KW-1185">Reference proteome</keyword>
<evidence type="ECO:0000256" key="4">
    <source>
        <dbReference type="ARBA" id="ARBA00023163"/>
    </source>
</evidence>
<keyword evidence="5" id="KW-0539">Nucleus</keyword>
<evidence type="ECO:0000313" key="7">
    <source>
        <dbReference type="Proteomes" id="UP000006591"/>
    </source>
</evidence>
<dbReference type="HOGENOM" id="CLU_1055189_0_0_1"/>
<comment type="subcellular location">
    <subcellularLocation>
        <location evidence="1">Nucleus</location>
    </subcellularLocation>
</comment>
<dbReference type="GO" id="GO:0003677">
    <property type="term" value="F:DNA binding"/>
    <property type="evidence" value="ECO:0007669"/>
    <property type="project" value="UniProtKB-KW"/>
</dbReference>
<evidence type="ECO:0000256" key="5">
    <source>
        <dbReference type="ARBA" id="ARBA00023242"/>
    </source>
</evidence>
<reference evidence="6" key="1">
    <citation type="submission" date="2015-04" db="UniProtKB">
        <authorList>
            <consortium name="EnsemblPlants"/>
        </authorList>
    </citation>
    <scope>IDENTIFICATION</scope>
    <source>
        <strain evidence="6">SL10</strain>
    </source>
</reference>
<dbReference type="SUPFAM" id="SSF101936">
    <property type="entry name" value="DNA-binding pseudobarrel domain"/>
    <property type="match status" value="1"/>
</dbReference>
<reference evidence="6" key="2">
    <citation type="submission" date="2018-04" db="EMBL/GenBank/DDBJ databases">
        <title>OnivRS2 (Oryza nivara Reference Sequence Version 2).</title>
        <authorList>
            <person name="Zhang J."/>
            <person name="Kudrna D."/>
            <person name="Lee S."/>
            <person name="Talag J."/>
            <person name="Rajasekar S."/>
            <person name="Welchert J."/>
            <person name="Hsing Y.-I."/>
            <person name="Wing R.A."/>
        </authorList>
    </citation>
    <scope>NUCLEOTIDE SEQUENCE [LARGE SCALE GENOMIC DNA]</scope>
    <source>
        <strain evidence="6">SL10</strain>
    </source>
</reference>
<dbReference type="AlphaFoldDB" id="A0A0E0HA84"/>
<keyword evidence="4" id="KW-0804">Transcription</keyword>